<organism evidence="1 2">
    <name type="scientific">Gelidibacter algens</name>
    <dbReference type="NCBI Taxonomy" id="49280"/>
    <lineage>
        <taxon>Bacteria</taxon>
        <taxon>Pseudomonadati</taxon>
        <taxon>Bacteroidota</taxon>
        <taxon>Flavobacteriia</taxon>
        <taxon>Flavobacteriales</taxon>
        <taxon>Flavobacteriaceae</taxon>
        <taxon>Gelidibacter</taxon>
    </lineage>
</organism>
<dbReference type="EMBL" id="QLLQ01000002">
    <property type="protein sequence ID" value="RAJ26546.1"/>
    <property type="molecule type" value="Genomic_DNA"/>
</dbReference>
<gene>
    <name evidence="1" type="ORF">LX77_00796</name>
</gene>
<proteinExistence type="predicted"/>
<dbReference type="AlphaFoldDB" id="A0A327SBW4"/>
<dbReference type="Proteomes" id="UP000248987">
    <property type="component" value="Unassembled WGS sequence"/>
</dbReference>
<name>A0A327SBW4_9FLAO</name>
<evidence type="ECO:0000313" key="2">
    <source>
        <dbReference type="Proteomes" id="UP000248987"/>
    </source>
</evidence>
<accession>A0A327SBW4</accession>
<comment type="caution">
    <text evidence="1">The sequence shown here is derived from an EMBL/GenBank/DDBJ whole genome shotgun (WGS) entry which is preliminary data.</text>
</comment>
<keyword evidence="2" id="KW-1185">Reference proteome</keyword>
<reference evidence="1 2" key="1">
    <citation type="submission" date="2018-06" db="EMBL/GenBank/DDBJ databases">
        <title>Genomic Encyclopedia of Archaeal and Bacterial Type Strains, Phase II (KMG-II): from individual species to whole genera.</title>
        <authorList>
            <person name="Goeker M."/>
        </authorList>
    </citation>
    <scope>NUCLEOTIDE SEQUENCE [LARGE SCALE GENOMIC DNA]</scope>
    <source>
        <strain evidence="1 2">DSM 12408</strain>
    </source>
</reference>
<sequence>MHVPYHVLKPINFQFHVLKFICNLFVRHILIIVQFQNLFFNNNTDKALILTVVKHKSYG</sequence>
<evidence type="ECO:0000313" key="1">
    <source>
        <dbReference type="EMBL" id="RAJ26546.1"/>
    </source>
</evidence>
<protein>
    <submittedName>
        <fullName evidence="1">Uncharacterized protein</fullName>
    </submittedName>
</protein>